<dbReference type="OrthoDB" id="3088403at2759"/>
<dbReference type="InParanoid" id="B0DXF6"/>
<evidence type="ECO:0000313" key="1">
    <source>
        <dbReference type="EMBL" id="EDR00612.1"/>
    </source>
</evidence>
<dbReference type="GeneID" id="6084265"/>
<proteinExistence type="predicted"/>
<evidence type="ECO:0000313" key="2">
    <source>
        <dbReference type="Proteomes" id="UP000001194"/>
    </source>
</evidence>
<sequence>MSFVPIKGNRILLLAKYWDWPDLDSKGIKSSYLHLSIHEIRSDLRVGSALWSYNGSVDGHFNIDDLELIKSTENALGITFWVRFDDHFKLFDISTIETDTSNNLPLIESGRIDFDLKLKSKPEDDENLVILSPDVHILLTVDLEEDRHNETIDIHYLDSGGTSFSFITRLSFPVAETEYLPEFAFSADGSKFAVAMEQGVFVWDIRSKVPLRRFTGISSDYETLQYPQFSSGNLGQEILVFAEQDYDSRLATIHVIDATWFETEEKLCIKLGGNTVRALFFDPSGGTLYAELGGTIYEWDLRENEPGPEWWIGEE</sequence>
<dbReference type="KEGG" id="lbc:LACBIDRAFT_295707"/>
<dbReference type="Proteomes" id="UP000001194">
    <property type="component" value="Unassembled WGS sequence"/>
</dbReference>
<dbReference type="HOGENOM" id="CLU_031726_0_0_1"/>
<dbReference type="Gene3D" id="2.130.10.10">
    <property type="entry name" value="YVTN repeat-like/Quinoprotein amine dehydrogenase"/>
    <property type="match status" value="1"/>
</dbReference>
<reference evidence="1 2" key="1">
    <citation type="journal article" date="2008" name="Nature">
        <title>The genome of Laccaria bicolor provides insights into mycorrhizal symbiosis.</title>
        <authorList>
            <person name="Martin F."/>
            <person name="Aerts A."/>
            <person name="Ahren D."/>
            <person name="Brun A."/>
            <person name="Danchin E.G.J."/>
            <person name="Duchaussoy F."/>
            <person name="Gibon J."/>
            <person name="Kohler A."/>
            <person name="Lindquist E."/>
            <person name="Pereda V."/>
            <person name="Salamov A."/>
            <person name="Shapiro H.J."/>
            <person name="Wuyts J."/>
            <person name="Blaudez D."/>
            <person name="Buee M."/>
            <person name="Brokstein P."/>
            <person name="Canbaeck B."/>
            <person name="Cohen D."/>
            <person name="Courty P.E."/>
            <person name="Coutinho P.M."/>
            <person name="Delaruelle C."/>
            <person name="Detter J.C."/>
            <person name="Deveau A."/>
            <person name="DiFazio S."/>
            <person name="Duplessis S."/>
            <person name="Fraissinet-Tachet L."/>
            <person name="Lucic E."/>
            <person name="Frey-Klett P."/>
            <person name="Fourrey C."/>
            <person name="Feussner I."/>
            <person name="Gay G."/>
            <person name="Grimwood J."/>
            <person name="Hoegger P.J."/>
            <person name="Jain P."/>
            <person name="Kilaru S."/>
            <person name="Labbe J."/>
            <person name="Lin Y.C."/>
            <person name="Legue V."/>
            <person name="Le Tacon F."/>
            <person name="Marmeisse R."/>
            <person name="Melayah D."/>
            <person name="Montanini B."/>
            <person name="Muratet M."/>
            <person name="Nehls U."/>
            <person name="Niculita-Hirzel H."/>
            <person name="Oudot-Le Secq M.P."/>
            <person name="Peter M."/>
            <person name="Quesneville H."/>
            <person name="Rajashekar B."/>
            <person name="Reich M."/>
            <person name="Rouhier N."/>
            <person name="Schmutz J."/>
            <person name="Yin T."/>
            <person name="Chalot M."/>
            <person name="Henrissat B."/>
            <person name="Kuees U."/>
            <person name="Lucas S."/>
            <person name="Van de Peer Y."/>
            <person name="Podila G.K."/>
            <person name="Polle A."/>
            <person name="Pukkila P.J."/>
            <person name="Richardson P.M."/>
            <person name="Rouze P."/>
            <person name="Sanders I.R."/>
            <person name="Stajich J.E."/>
            <person name="Tunlid A."/>
            <person name="Tuskan G."/>
            <person name="Grigoriev I.V."/>
        </authorList>
    </citation>
    <scope>NUCLEOTIDE SEQUENCE [LARGE SCALE GENOMIC DNA]</scope>
    <source>
        <strain evidence="2">S238N-H82 / ATCC MYA-4686</strain>
    </source>
</reference>
<dbReference type="InterPro" id="IPR015943">
    <property type="entry name" value="WD40/YVTN_repeat-like_dom_sf"/>
</dbReference>
<dbReference type="EMBL" id="DS547147">
    <property type="protein sequence ID" value="EDR00612.1"/>
    <property type="molecule type" value="Genomic_DNA"/>
</dbReference>
<dbReference type="RefSeq" id="XP_001888621.1">
    <property type="nucleotide sequence ID" value="XM_001888586.1"/>
</dbReference>
<protein>
    <submittedName>
        <fullName evidence="1">Predicted protein</fullName>
    </submittedName>
</protein>
<gene>
    <name evidence="1" type="ORF">LACBIDRAFT_295707</name>
</gene>
<dbReference type="SUPFAM" id="SSF69304">
    <property type="entry name" value="Tricorn protease N-terminal domain"/>
    <property type="match status" value="1"/>
</dbReference>
<name>B0DXF6_LACBS</name>
<dbReference type="AlphaFoldDB" id="B0DXF6"/>
<accession>B0DXF6</accession>
<keyword evidence="2" id="KW-1185">Reference proteome</keyword>
<organism evidence="2">
    <name type="scientific">Laccaria bicolor (strain S238N-H82 / ATCC MYA-4686)</name>
    <name type="common">Bicoloured deceiver</name>
    <name type="synonym">Laccaria laccata var. bicolor</name>
    <dbReference type="NCBI Taxonomy" id="486041"/>
    <lineage>
        <taxon>Eukaryota</taxon>
        <taxon>Fungi</taxon>
        <taxon>Dikarya</taxon>
        <taxon>Basidiomycota</taxon>
        <taxon>Agaricomycotina</taxon>
        <taxon>Agaricomycetes</taxon>
        <taxon>Agaricomycetidae</taxon>
        <taxon>Agaricales</taxon>
        <taxon>Agaricineae</taxon>
        <taxon>Hydnangiaceae</taxon>
        <taxon>Laccaria</taxon>
    </lineage>
</organism>